<keyword evidence="3" id="KW-1185">Reference proteome</keyword>
<dbReference type="Pfam" id="PF14301">
    <property type="entry name" value="DUF4376"/>
    <property type="match status" value="1"/>
</dbReference>
<protein>
    <recommendedName>
        <fullName evidence="1">DUF4376 domain-containing protein</fullName>
    </recommendedName>
</protein>
<dbReference type="InterPro" id="IPR025484">
    <property type="entry name" value="DUF4376"/>
</dbReference>
<evidence type="ECO:0000259" key="1">
    <source>
        <dbReference type="Pfam" id="PF14301"/>
    </source>
</evidence>
<proteinExistence type="predicted"/>
<gene>
    <name evidence="2" type="ORF">G3A56_08785</name>
</gene>
<dbReference type="EMBL" id="CP048632">
    <property type="protein sequence ID" value="QIB38072.1"/>
    <property type="molecule type" value="Genomic_DNA"/>
</dbReference>
<dbReference type="AlphaFoldDB" id="A0A7L5BGX3"/>
<organism evidence="2 3">
    <name type="scientific">Rhizobium oryzihabitans</name>
    <dbReference type="NCBI Taxonomy" id="2267833"/>
    <lineage>
        <taxon>Bacteria</taxon>
        <taxon>Pseudomonadati</taxon>
        <taxon>Pseudomonadota</taxon>
        <taxon>Alphaproteobacteria</taxon>
        <taxon>Hyphomicrobiales</taxon>
        <taxon>Rhizobiaceae</taxon>
        <taxon>Rhizobium/Agrobacterium group</taxon>
        <taxon>Rhizobium</taxon>
    </lineage>
</organism>
<accession>A0A7L5BGX3</accession>
<name>A0A7L5BGX3_9HYPH</name>
<reference evidence="2 3" key="1">
    <citation type="submission" date="2020-02" db="EMBL/GenBank/DDBJ databases">
        <title>Plant-Promoting Endophytic Bacterium Rhizobium oryzihabitans sp. nov., Isolated from the Root of Rice.</title>
        <authorList>
            <person name="zhao J."/>
            <person name="Zhang G."/>
        </authorList>
    </citation>
    <scope>NUCLEOTIDE SEQUENCE [LARGE SCALE GENOMIC DNA]</scope>
    <source>
        <strain evidence="2 3">M15</strain>
    </source>
</reference>
<evidence type="ECO:0000313" key="2">
    <source>
        <dbReference type="EMBL" id="QIB38072.1"/>
    </source>
</evidence>
<evidence type="ECO:0000313" key="3">
    <source>
        <dbReference type="Proteomes" id="UP000464865"/>
    </source>
</evidence>
<dbReference type="Proteomes" id="UP000464865">
    <property type="component" value="Chromosome M15-11"/>
</dbReference>
<dbReference type="RefSeq" id="WP_164056258.1">
    <property type="nucleotide sequence ID" value="NZ_CP048632.1"/>
</dbReference>
<feature type="domain" description="DUF4376" evidence="1">
    <location>
        <begin position="79"/>
        <end position="176"/>
    </location>
</feature>
<dbReference type="KEGG" id="roy:G3A56_08785"/>
<sequence>MDIYNYHPDGGEYLGVSAADPDPLNSGAHLAPAFSTIIPPPDEREGFVRRFVDGAWGYSPEGEDETPPTEEPVVSVTMVSAELDRRLALGFDYNFGDERGTHHFGTTPQDMKRWTEEVTPLSQAYINMGQPGGRIGIKTETGPVFVTAAEWQLILLAAGAHRQPIYQAYFTLKDMAPIPADFATNPAYWP</sequence>